<dbReference type="InterPro" id="IPR002347">
    <property type="entry name" value="SDR_fam"/>
</dbReference>
<dbReference type="AlphaFoldDB" id="A0A2J6RXC3"/>
<comment type="similarity">
    <text evidence="1">Belongs to the short-chain dehydrogenases/reductases (SDR) family.</text>
</comment>
<dbReference type="GO" id="GO:0016491">
    <property type="term" value="F:oxidoreductase activity"/>
    <property type="evidence" value="ECO:0007669"/>
    <property type="project" value="UniProtKB-KW"/>
</dbReference>
<sequence length="326" mass="35289">MPKSTFDLSKLPDLTGQVVLVTGGHSGLQVLLSSPCFFDVLILHRGLATTKVLARQHAKVYIASRSVQKAGSAIQDIKKEIANANVAVIEMDLSDLDSVKRGVEEFLRQEDKLHILINNAGIMCTPYSTTPQGIELQFQTNYLSHHLLTRLLLPTLLATSSPTSPSPFTPRIINVASDGHAKLVSTFSPSFSSFPNLEHESTWTRYGTSKLCQVLHSKSLATQYPNVLSVSLHPGTVKTGLSAGPRGSTAWYKFIQPLVELGAPGPEEGCASIVFCAVSDKIGISDNGSYFLPVGKKGNASKLAEDPGLAEELWVWSERKLSELGY</sequence>
<evidence type="ECO:0000256" key="3">
    <source>
        <dbReference type="ARBA" id="ARBA00023002"/>
    </source>
</evidence>
<keyword evidence="3" id="KW-0560">Oxidoreductase</keyword>
<protein>
    <submittedName>
        <fullName evidence="4">NAD(P)-binding protein</fullName>
    </submittedName>
</protein>
<keyword evidence="2" id="KW-0521">NADP</keyword>
<name>A0A2J6RXC3_HYAVF</name>
<reference evidence="4 5" key="1">
    <citation type="submission" date="2016-04" db="EMBL/GenBank/DDBJ databases">
        <title>A degradative enzymes factory behind the ericoid mycorrhizal symbiosis.</title>
        <authorList>
            <consortium name="DOE Joint Genome Institute"/>
            <person name="Martino E."/>
            <person name="Morin E."/>
            <person name="Grelet G."/>
            <person name="Kuo A."/>
            <person name="Kohler A."/>
            <person name="Daghino S."/>
            <person name="Barry K."/>
            <person name="Choi C."/>
            <person name="Cichocki N."/>
            <person name="Clum A."/>
            <person name="Copeland A."/>
            <person name="Hainaut M."/>
            <person name="Haridas S."/>
            <person name="Labutti K."/>
            <person name="Lindquist E."/>
            <person name="Lipzen A."/>
            <person name="Khouja H.-R."/>
            <person name="Murat C."/>
            <person name="Ohm R."/>
            <person name="Olson A."/>
            <person name="Spatafora J."/>
            <person name="Veneault-Fourrey C."/>
            <person name="Henrissat B."/>
            <person name="Grigoriev I."/>
            <person name="Martin F."/>
            <person name="Perotto S."/>
        </authorList>
    </citation>
    <scope>NUCLEOTIDE SEQUENCE [LARGE SCALE GENOMIC DNA]</scope>
    <source>
        <strain evidence="4 5">F</strain>
    </source>
</reference>
<dbReference type="PANTHER" id="PTHR24320">
    <property type="entry name" value="RETINOL DEHYDROGENASE"/>
    <property type="match status" value="1"/>
</dbReference>
<dbReference type="Pfam" id="PF00106">
    <property type="entry name" value="adh_short"/>
    <property type="match status" value="1"/>
</dbReference>
<keyword evidence="5" id="KW-1185">Reference proteome</keyword>
<dbReference type="Gene3D" id="3.40.50.720">
    <property type="entry name" value="NAD(P)-binding Rossmann-like Domain"/>
    <property type="match status" value="1"/>
</dbReference>
<evidence type="ECO:0000313" key="5">
    <source>
        <dbReference type="Proteomes" id="UP000235786"/>
    </source>
</evidence>
<evidence type="ECO:0000256" key="2">
    <source>
        <dbReference type="ARBA" id="ARBA00022857"/>
    </source>
</evidence>
<dbReference type="PANTHER" id="PTHR24320:SF282">
    <property type="entry name" value="WW DOMAIN-CONTAINING OXIDOREDUCTASE"/>
    <property type="match status" value="1"/>
</dbReference>
<dbReference type="Proteomes" id="UP000235786">
    <property type="component" value="Unassembled WGS sequence"/>
</dbReference>
<organism evidence="4 5">
    <name type="scientific">Hyaloscypha variabilis (strain UAMH 11265 / GT02V1 / F)</name>
    <name type="common">Meliniomyces variabilis</name>
    <dbReference type="NCBI Taxonomy" id="1149755"/>
    <lineage>
        <taxon>Eukaryota</taxon>
        <taxon>Fungi</taxon>
        <taxon>Dikarya</taxon>
        <taxon>Ascomycota</taxon>
        <taxon>Pezizomycotina</taxon>
        <taxon>Leotiomycetes</taxon>
        <taxon>Helotiales</taxon>
        <taxon>Hyaloscyphaceae</taxon>
        <taxon>Hyaloscypha</taxon>
        <taxon>Hyaloscypha variabilis</taxon>
    </lineage>
</organism>
<dbReference type="STRING" id="1149755.A0A2J6RXC3"/>
<dbReference type="InterPro" id="IPR036291">
    <property type="entry name" value="NAD(P)-bd_dom_sf"/>
</dbReference>
<dbReference type="SUPFAM" id="SSF51735">
    <property type="entry name" value="NAD(P)-binding Rossmann-fold domains"/>
    <property type="match status" value="1"/>
</dbReference>
<dbReference type="OrthoDB" id="191139at2759"/>
<dbReference type="EMBL" id="KZ613942">
    <property type="protein sequence ID" value="PMD43152.1"/>
    <property type="molecule type" value="Genomic_DNA"/>
</dbReference>
<gene>
    <name evidence="4" type="ORF">L207DRAFT_423842</name>
</gene>
<evidence type="ECO:0000313" key="4">
    <source>
        <dbReference type="EMBL" id="PMD43152.1"/>
    </source>
</evidence>
<evidence type="ECO:0000256" key="1">
    <source>
        <dbReference type="ARBA" id="ARBA00006484"/>
    </source>
</evidence>
<proteinExistence type="inferred from homology"/>
<accession>A0A2J6RXC3</accession>